<dbReference type="SUPFAM" id="SSF50998">
    <property type="entry name" value="Quinoprotein alcohol dehydrogenase-like"/>
    <property type="match status" value="1"/>
</dbReference>
<dbReference type="InterPro" id="IPR015943">
    <property type="entry name" value="WD40/YVTN_repeat-like_dom_sf"/>
</dbReference>
<dbReference type="EMBL" id="BOOY01000008">
    <property type="protein sequence ID" value="GIJ02166.1"/>
    <property type="molecule type" value="Genomic_DNA"/>
</dbReference>
<feature type="domain" description="Pyrrolo-quinoline quinone repeat" evidence="2">
    <location>
        <begin position="276"/>
        <end position="352"/>
    </location>
</feature>
<comment type="caution">
    <text evidence="3">The sequence shown here is derived from an EMBL/GenBank/DDBJ whole genome shotgun (WGS) entry which is preliminary data.</text>
</comment>
<feature type="signal peptide" evidence="1">
    <location>
        <begin position="1"/>
        <end position="20"/>
    </location>
</feature>
<dbReference type="Pfam" id="PF13360">
    <property type="entry name" value="PQQ_2"/>
    <property type="match status" value="3"/>
</dbReference>
<name>A0A8J3Y5F8_9ACTN</name>
<protein>
    <submittedName>
        <fullName evidence="3">Pyrrolo-quinoline quinone</fullName>
    </submittedName>
</protein>
<dbReference type="InterPro" id="IPR011047">
    <property type="entry name" value="Quinoprotein_ADH-like_sf"/>
</dbReference>
<evidence type="ECO:0000256" key="1">
    <source>
        <dbReference type="SAM" id="SignalP"/>
    </source>
</evidence>
<dbReference type="RefSeq" id="WP_203937471.1">
    <property type="nucleotide sequence ID" value="NZ_BAAAGJ010000019.1"/>
</dbReference>
<evidence type="ECO:0000313" key="4">
    <source>
        <dbReference type="Proteomes" id="UP000652013"/>
    </source>
</evidence>
<accession>A0A8J3Y5F8</accession>
<gene>
    <name evidence="3" type="ORF">Sya03_15180</name>
</gene>
<proteinExistence type="predicted"/>
<dbReference type="AlphaFoldDB" id="A0A8J3Y5F8"/>
<feature type="domain" description="Pyrrolo-quinoline quinone repeat" evidence="2">
    <location>
        <begin position="203"/>
        <end position="273"/>
    </location>
</feature>
<keyword evidence="4" id="KW-1185">Reference proteome</keyword>
<sequence>MTAGAVAVAALLLPAAPARAAVTDWAQPGFDATNSAYNPGESVINGGSVGTLKARWSVTPRRGDEGCTWLRPPVVAGGRAFVGVGNGVGAFDVASGKRVWRDVDAFEGYVSPQLAVAGGTLVAAGYDCYSNSDPDTRIVAFDAATGAQRWAGWVDTPADTVLVAGGVVVISGESASDAPTVTGFRVSDGKRLWSHVDAELPAPVAAGGRVLLTNVVTGASYGVNVVSGAPAWKSASTFRVRAANPAGDRFYATTPDGALVAVRVGNGSRAWTRSAAWGVVTTDGRRLFVARDRWLAAYGATDGKRQWLKDLRGYVGRPVRAGGILYATVEGRDLAVLSPVTGRAGVVNPAWRTAREFPVPAGGRMYTTDGVTLRTYTP</sequence>
<dbReference type="PANTHER" id="PTHR34512:SF30">
    <property type="entry name" value="OUTER MEMBRANE PROTEIN ASSEMBLY FACTOR BAMB"/>
    <property type="match status" value="1"/>
</dbReference>
<evidence type="ECO:0000259" key="2">
    <source>
        <dbReference type="Pfam" id="PF13360"/>
    </source>
</evidence>
<reference evidence="3" key="1">
    <citation type="submission" date="2021-01" db="EMBL/GenBank/DDBJ databases">
        <title>Whole genome shotgun sequence of Spirilliplanes yamanashiensis NBRC 15828.</title>
        <authorList>
            <person name="Komaki H."/>
            <person name="Tamura T."/>
        </authorList>
    </citation>
    <scope>NUCLEOTIDE SEQUENCE</scope>
    <source>
        <strain evidence="3">NBRC 15828</strain>
    </source>
</reference>
<dbReference type="Proteomes" id="UP000652013">
    <property type="component" value="Unassembled WGS sequence"/>
</dbReference>
<feature type="chain" id="PRO_5035184321" evidence="1">
    <location>
        <begin position="21"/>
        <end position="378"/>
    </location>
</feature>
<dbReference type="InterPro" id="IPR002372">
    <property type="entry name" value="PQQ_rpt_dom"/>
</dbReference>
<feature type="domain" description="Pyrrolo-quinoline quinone repeat" evidence="2">
    <location>
        <begin position="87"/>
        <end position="201"/>
    </location>
</feature>
<keyword evidence="1" id="KW-0732">Signal</keyword>
<organism evidence="3 4">
    <name type="scientific">Spirilliplanes yamanashiensis</name>
    <dbReference type="NCBI Taxonomy" id="42233"/>
    <lineage>
        <taxon>Bacteria</taxon>
        <taxon>Bacillati</taxon>
        <taxon>Actinomycetota</taxon>
        <taxon>Actinomycetes</taxon>
        <taxon>Micromonosporales</taxon>
        <taxon>Micromonosporaceae</taxon>
        <taxon>Spirilliplanes</taxon>
    </lineage>
</organism>
<dbReference type="PANTHER" id="PTHR34512">
    <property type="entry name" value="CELL SURFACE PROTEIN"/>
    <property type="match status" value="1"/>
</dbReference>
<evidence type="ECO:0000313" key="3">
    <source>
        <dbReference type="EMBL" id="GIJ02166.1"/>
    </source>
</evidence>
<dbReference type="Gene3D" id="2.130.10.10">
    <property type="entry name" value="YVTN repeat-like/Quinoprotein amine dehydrogenase"/>
    <property type="match status" value="1"/>
</dbReference>